<feature type="signal peptide" evidence="1">
    <location>
        <begin position="1"/>
        <end position="23"/>
    </location>
</feature>
<protein>
    <submittedName>
        <fullName evidence="2">DUF3016 domain-containing protein</fullName>
    </submittedName>
</protein>
<organism evidence="2 3">
    <name type="scientific">Lysobacter niastensis</name>
    <dbReference type="NCBI Taxonomy" id="380629"/>
    <lineage>
        <taxon>Bacteria</taxon>
        <taxon>Pseudomonadati</taxon>
        <taxon>Pseudomonadota</taxon>
        <taxon>Gammaproteobacteria</taxon>
        <taxon>Lysobacterales</taxon>
        <taxon>Lysobacteraceae</taxon>
        <taxon>Lysobacter</taxon>
    </lineage>
</organism>
<proteinExistence type="predicted"/>
<reference evidence="2 3" key="1">
    <citation type="submission" date="2020-11" db="EMBL/GenBank/DDBJ databases">
        <title>Draft Genome Sequence and Secondary Metabolite Biosynthetic Potential of the Lysobacter niastensis Type strain DSM 18481.</title>
        <authorList>
            <person name="Turrini P."/>
            <person name="Artuso I."/>
            <person name="Tescari M."/>
            <person name="Lugli G.A."/>
            <person name="Frangipani E."/>
            <person name="Ventura M."/>
            <person name="Visca P."/>
        </authorList>
    </citation>
    <scope>NUCLEOTIDE SEQUENCE [LARGE SCALE GENOMIC DNA]</scope>
    <source>
        <strain evidence="2 3">DSM 18481</strain>
    </source>
</reference>
<keyword evidence="1" id="KW-0732">Signal</keyword>
<evidence type="ECO:0000313" key="2">
    <source>
        <dbReference type="EMBL" id="MBF6023893.1"/>
    </source>
</evidence>
<dbReference type="Proteomes" id="UP001429984">
    <property type="component" value="Unassembled WGS sequence"/>
</dbReference>
<dbReference type="RefSeq" id="WP_194930513.1">
    <property type="nucleotide sequence ID" value="NZ_JADLZT010000004.1"/>
</dbReference>
<feature type="chain" id="PRO_5046069732" evidence="1">
    <location>
        <begin position="24"/>
        <end position="185"/>
    </location>
</feature>
<comment type="caution">
    <text evidence="2">The sequence shown here is derived from an EMBL/GenBank/DDBJ whole genome shotgun (WGS) entry which is preliminary data.</text>
</comment>
<dbReference type="InterPro" id="IPR021557">
    <property type="entry name" value="DUF3016"/>
</dbReference>
<dbReference type="EMBL" id="JADLZT010000004">
    <property type="protein sequence ID" value="MBF6023893.1"/>
    <property type="molecule type" value="Genomic_DNA"/>
</dbReference>
<evidence type="ECO:0000313" key="3">
    <source>
        <dbReference type="Proteomes" id="UP001429984"/>
    </source>
</evidence>
<keyword evidence="3" id="KW-1185">Reference proteome</keyword>
<sequence length="185" mass="20980">MNLRPALIAAALILATAAGSASARIRNVTDADAPRSLPDQGPVSVSWEDPANFTELRYSANSWEARRGNWVEELAEYLRESVEQKLPAGERLQVDITDIRRAGSYEPWRGVQFNDTRFIRDVYPPRMTLNIRRTTADGTVIAEGERKLSDPGFLMTANPIFSSDPLRYEKAMIDRWVWRELKPES</sequence>
<dbReference type="Pfam" id="PF11454">
    <property type="entry name" value="DUF3016"/>
    <property type="match status" value="1"/>
</dbReference>
<name>A0ABS0B543_9GAMM</name>
<evidence type="ECO:0000256" key="1">
    <source>
        <dbReference type="SAM" id="SignalP"/>
    </source>
</evidence>
<gene>
    <name evidence="2" type="ORF">IU514_07610</name>
</gene>
<accession>A0ABS0B543</accession>